<reference evidence="2 3" key="1">
    <citation type="submission" date="2018-05" db="EMBL/GenBank/DDBJ databases">
        <title>Streptomyces venezuelae.</title>
        <authorList>
            <person name="Kim W."/>
            <person name="Lee N."/>
            <person name="Cho B.-K."/>
        </authorList>
    </citation>
    <scope>NUCLEOTIDE SEQUENCE [LARGE SCALE GENOMIC DNA]</scope>
    <source>
        <strain evidence="2 3">ATCC 21018</strain>
    </source>
</reference>
<dbReference type="EMBL" id="CP029189">
    <property type="protein sequence ID" value="QES58266.1"/>
    <property type="molecule type" value="Genomic_DNA"/>
</dbReference>
<accession>A0A5P2DT57</accession>
<evidence type="ECO:0000313" key="2">
    <source>
        <dbReference type="EMBL" id="QES58266.1"/>
    </source>
</evidence>
<evidence type="ECO:0008006" key="4">
    <source>
        <dbReference type="Google" id="ProtNLM"/>
    </source>
</evidence>
<keyword evidence="1" id="KW-0812">Transmembrane</keyword>
<feature type="transmembrane region" description="Helical" evidence="1">
    <location>
        <begin position="6"/>
        <end position="25"/>
    </location>
</feature>
<keyword evidence="1" id="KW-0472">Membrane</keyword>
<feature type="transmembrane region" description="Helical" evidence="1">
    <location>
        <begin position="115"/>
        <end position="137"/>
    </location>
</feature>
<feature type="transmembrane region" description="Helical" evidence="1">
    <location>
        <begin position="192"/>
        <end position="210"/>
    </location>
</feature>
<organism evidence="2 3">
    <name type="scientific">Streptomyces venezuelae</name>
    <dbReference type="NCBI Taxonomy" id="54571"/>
    <lineage>
        <taxon>Bacteria</taxon>
        <taxon>Bacillati</taxon>
        <taxon>Actinomycetota</taxon>
        <taxon>Actinomycetes</taxon>
        <taxon>Kitasatosporales</taxon>
        <taxon>Streptomycetaceae</taxon>
        <taxon>Streptomyces</taxon>
    </lineage>
</organism>
<evidence type="ECO:0000256" key="1">
    <source>
        <dbReference type="SAM" id="Phobius"/>
    </source>
</evidence>
<dbReference type="AlphaFoldDB" id="A0A5P2DT57"/>
<dbReference type="OrthoDB" id="1145132at2"/>
<feature type="transmembrane region" description="Helical" evidence="1">
    <location>
        <begin position="63"/>
        <end position="82"/>
    </location>
</feature>
<gene>
    <name evidence="2" type="ORF">DEJ51_32410</name>
</gene>
<feature type="transmembrane region" description="Helical" evidence="1">
    <location>
        <begin position="32"/>
        <end position="51"/>
    </location>
</feature>
<evidence type="ECO:0000313" key="3">
    <source>
        <dbReference type="Proteomes" id="UP000324101"/>
    </source>
</evidence>
<dbReference type="Proteomes" id="UP000324101">
    <property type="component" value="Chromosome"/>
</dbReference>
<name>A0A5P2DT57_STRVZ</name>
<keyword evidence="1" id="KW-1133">Transmembrane helix</keyword>
<dbReference type="RefSeq" id="WP_150261180.1">
    <property type="nucleotide sequence ID" value="NZ_CP029189.1"/>
</dbReference>
<feature type="transmembrane region" description="Helical" evidence="1">
    <location>
        <begin position="163"/>
        <end position="185"/>
    </location>
</feature>
<protein>
    <recommendedName>
        <fullName evidence="4">ZIP family zinc transporter</fullName>
    </recommendedName>
</protein>
<feature type="transmembrane region" description="Helical" evidence="1">
    <location>
        <begin position="216"/>
        <end position="238"/>
    </location>
</feature>
<proteinExistence type="predicted"/>
<sequence>MNALAAAGWGAMAAFSLVIGAWLALRHRPSPKVTGLVLGFGAGALIAAVAYELVPRERVESAWDFLAVGVGALTFFLLDGALAQKATAQRSTGSAHNANRSIVLGALLDGIPESLVLGMGLASGGSVSVPFLAAVFLSNLPESLGATAGMREEGRQPGVVYRIWWGITAISGACAALGYGLVGVVPGTDGRLVEAFAAGAVLTMLANSMMPEAFELGGRLTGPSTVLGFAAAGALALLE</sequence>